<keyword evidence="7 11" id="KW-0862">Zinc</keyword>
<evidence type="ECO:0000256" key="10">
    <source>
        <dbReference type="ARBA" id="ARBA00023136"/>
    </source>
</evidence>
<evidence type="ECO:0000313" key="14">
    <source>
        <dbReference type="Proteomes" id="UP000178059"/>
    </source>
</evidence>
<comment type="cofactor">
    <cofactor evidence="1 11">
        <name>Zn(2+)</name>
        <dbReference type="ChEBI" id="CHEBI:29105"/>
    </cofactor>
</comment>
<name>A0A1F6VL11_9BACT</name>
<dbReference type="SUPFAM" id="SSF50156">
    <property type="entry name" value="PDZ domain-like"/>
    <property type="match status" value="1"/>
</dbReference>
<organism evidence="13 14">
    <name type="scientific">Candidatus Nomurabacteria bacterium RIFCSPHIGHO2_01_FULL_42_16</name>
    <dbReference type="NCBI Taxonomy" id="1801743"/>
    <lineage>
        <taxon>Bacteria</taxon>
        <taxon>Candidatus Nomuraibacteriota</taxon>
    </lineage>
</organism>
<dbReference type="Proteomes" id="UP000178059">
    <property type="component" value="Unassembled WGS sequence"/>
</dbReference>
<comment type="caution">
    <text evidence="13">The sequence shown here is derived from an EMBL/GenBank/DDBJ whole genome shotgun (WGS) entry which is preliminary data.</text>
</comment>
<reference evidence="13 14" key="1">
    <citation type="journal article" date="2016" name="Nat. Commun.">
        <title>Thousands of microbial genomes shed light on interconnected biogeochemical processes in an aquifer system.</title>
        <authorList>
            <person name="Anantharaman K."/>
            <person name="Brown C.T."/>
            <person name="Hug L.A."/>
            <person name="Sharon I."/>
            <person name="Castelle C.J."/>
            <person name="Probst A.J."/>
            <person name="Thomas B.C."/>
            <person name="Singh A."/>
            <person name="Wilkins M.J."/>
            <person name="Karaoz U."/>
            <person name="Brodie E.L."/>
            <person name="Williams K.H."/>
            <person name="Hubbard S.S."/>
            <person name="Banfield J.F."/>
        </authorList>
    </citation>
    <scope>NUCLEOTIDE SEQUENCE [LARGE SCALE GENOMIC DNA]</scope>
</reference>
<keyword evidence="10 11" id="KW-0472">Membrane</keyword>
<feature type="non-terminal residue" evidence="13">
    <location>
        <position position="1"/>
    </location>
</feature>
<dbReference type="Pfam" id="PF02163">
    <property type="entry name" value="Peptidase_M50"/>
    <property type="match status" value="1"/>
</dbReference>
<dbReference type="GO" id="GO:0046872">
    <property type="term" value="F:metal ion binding"/>
    <property type="evidence" value="ECO:0007669"/>
    <property type="project" value="UniProtKB-KW"/>
</dbReference>
<evidence type="ECO:0000256" key="4">
    <source>
        <dbReference type="ARBA" id="ARBA00022670"/>
    </source>
</evidence>
<evidence type="ECO:0000256" key="7">
    <source>
        <dbReference type="ARBA" id="ARBA00022833"/>
    </source>
</evidence>
<dbReference type="AlphaFoldDB" id="A0A1F6VL11"/>
<evidence type="ECO:0000256" key="8">
    <source>
        <dbReference type="ARBA" id="ARBA00022989"/>
    </source>
</evidence>
<dbReference type="InterPro" id="IPR036034">
    <property type="entry name" value="PDZ_sf"/>
</dbReference>
<dbReference type="PROSITE" id="PS50106">
    <property type="entry name" value="PDZ"/>
    <property type="match status" value="1"/>
</dbReference>
<evidence type="ECO:0000256" key="5">
    <source>
        <dbReference type="ARBA" id="ARBA00022692"/>
    </source>
</evidence>
<evidence type="ECO:0000259" key="12">
    <source>
        <dbReference type="PROSITE" id="PS50106"/>
    </source>
</evidence>
<dbReference type="STRING" id="1801743.A2824_01260"/>
<dbReference type="PANTHER" id="PTHR42837">
    <property type="entry name" value="REGULATOR OF SIGMA-E PROTEASE RSEP"/>
    <property type="match status" value="1"/>
</dbReference>
<keyword evidence="8 11" id="KW-1133">Transmembrane helix</keyword>
<dbReference type="NCBIfam" id="TIGR00054">
    <property type="entry name" value="RIP metalloprotease RseP"/>
    <property type="match status" value="1"/>
</dbReference>
<dbReference type="GO" id="GO:0016020">
    <property type="term" value="C:membrane"/>
    <property type="evidence" value="ECO:0007669"/>
    <property type="project" value="UniProtKB-SubCell"/>
</dbReference>
<dbReference type="SMART" id="SM00228">
    <property type="entry name" value="PDZ"/>
    <property type="match status" value="1"/>
</dbReference>
<dbReference type="InterPro" id="IPR041489">
    <property type="entry name" value="PDZ_6"/>
</dbReference>
<sequence>PPKLFSFKKGETKYSFNALPLGGFVKILGENPENNIPENEKHRAMINKPKRIQAAVLVAGVLFNLLLAWLLFTIGFTSGMPTSASAVSNYELKDKTIIITGVLKDSPAEAAGIEGGDKIISLKSSGQEIIPVSLEEVQEFVGSRGGEVVEIKVKRNGGEKELSIIPLRGLVRAGTAEEVIPGRAAIGVGLDLIGVVKLNFFAAIWEGLKMTATTTWQTAKALVGLIIDSFRGQADISSLTGPVGIVGVVDSAYKFGLIYLISFTALISINLAVINLFPFPALDGGRLLFLLIEKIKGSPIKPVVANALNAIGFMLLIALMIFITYHDIIKLF</sequence>
<protein>
    <recommendedName>
        <fullName evidence="11">Zinc metalloprotease</fullName>
        <ecNumber evidence="11">3.4.24.-</ecNumber>
    </recommendedName>
</protein>
<evidence type="ECO:0000256" key="9">
    <source>
        <dbReference type="ARBA" id="ARBA00023049"/>
    </source>
</evidence>
<gene>
    <name evidence="13" type="ORF">A2824_01260</name>
</gene>
<keyword evidence="5 11" id="KW-0812">Transmembrane</keyword>
<dbReference type="PANTHER" id="PTHR42837:SF2">
    <property type="entry name" value="MEMBRANE METALLOPROTEASE ARASP2, CHLOROPLASTIC-RELATED"/>
    <property type="match status" value="1"/>
</dbReference>
<keyword evidence="4 13" id="KW-0645">Protease</keyword>
<dbReference type="GO" id="GO:0006508">
    <property type="term" value="P:proteolysis"/>
    <property type="evidence" value="ECO:0007669"/>
    <property type="project" value="UniProtKB-KW"/>
</dbReference>
<evidence type="ECO:0000313" key="13">
    <source>
        <dbReference type="EMBL" id="OGI70340.1"/>
    </source>
</evidence>
<evidence type="ECO:0000256" key="2">
    <source>
        <dbReference type="ARBA" id="ARBA00004141"/>
    </source>
</evidence>
<feature type="transmembrane region" description="Helical" evidence="11">
    <location>
        <begin position="303"/>
        <end position="325"/>
    </location>
</feature>
<dbReference type="EC" id="3.4.24.-" evidence="11"/>
<dbReference type="GO" id="GO:0004222">
    <property type="term" value="F:metalloendopeptidase activity"/>
    <property type="evidence" value="ECO:0007669"/>
    <property type="project" value="InterPro"/>
</dbReference>
<dbReference type="InterPro" id="IPR001478">
    <property type="entry name" value="PDZ"/>
</dbReference>
<evidence type="ECO:0000256" key="1">
    <source>
        <dbReference type="ARBA" id="ARBA00001947"/>
    </source>
</evidence>
<keyword evidence="6 11" id="KW-0378">Hydrolase</keyword>
<dbReference type="InterPro" id="IPR004387">
    <property type="entry name" value="Pept_M50_Zn"/>
</dbReference>
<feature type="domain" description="PDZ" evidence="12">
    <location>
        <begin position="97"/>
        <end position="156"/>
    </location>
</feature>
<evidence type="ECO:0000256" key="6">
    <source>
        <dbReference type="ARBA" id="ARBA00022801"/>
    </source>
</evidence>
<proteinExistence type="inferred from homology"/>
<feature type="transmembrane region" description="Helical" evidence="11">
    <location>
        <begin position="52"/>
        <end position="72"/>
    </location>
</feature>
<dbReference type="Gene3D" id="2.30.42.10">
    <property type="match status" value="1"/>
</dbReference>
<dbReference type="EMBL" id="MFTT01000009">
    <property type="protein sequence ID" value="OGI70340.1"/>
    <property type="molecule type" value="Genomic_DNA"/>
</dbReference>
<comment type="similarity">
    <text evidence="3 11">Belongs to the peptidase M50B family.</text>
</comment>
<keyword evidence="11" id="KW-0479">Metal-binding</keyword>
<comment type="subcellular location">
    <subcellularLocation>
        <location evidence="2">Membrane</location>
        <topology evidence="2">Multi-pass membrane protein</topology>
    </subcellularLocation>
</comment>
<evidence type="ECO:0000256" key="11">
    <source>
        <dbReference type="RuleBase" id="RU362031"/>
    </source>
</evidence>
<evidence type="ECO:0000256" key="3">
    <source>
        <dbReference type="ARBA" id="ARBA00007931"/>
    </source>
</evidence>
<dbReference type="InterPro" id="IPR008915">
    <property type="entry name" value="Peptidase_M50"/>
</dbReference>
<accession>A0A1F6VL11</accession>
<keyword evidence="9 11" id="KW-0482">Metalloprotease</keyword>
<dbReference type="Pfam" id="PF17820">
    <property type="entry name" value="PDZ_6"/>
    <property type="match status" value="1"/>
</dbReference>
<feature type="transmembrane region" description="Helical" evidence="11">
    <location>
        <begin position="257"/>
        <end position="282"/>
    </location>
</feature>